<protein>
    <submittedName>
        <fullName evidence="2">Uncharacterized protein</fullName>
    </submittedName>
</protein>
<evidence type="ECO:0000313" key="3">
    <source>
        <dbReference type="Proteomes" id="UP001187682"/>
    </source>
</evidence>
<feature type="compositionally biased region" description="Pro residues" evidence="1">
    <location>
        <begin position="118"/>
        <end position="130"/>
    </location>
</feature>
<gene>
    <name evidence="2" type="ORF">DNG_06905</name>
</gene>
<dbReference type="PANTHER" id="PTHR42068">
    <property type="entry name" value="YALI0B18964P"/>
    <property type="match status" value="1"/>
</dbReference>
<sequence>MARPTSTVRPYSQVDVLAEEENMFSGLKINRGSGSSNTTKTASTDTSSRHSAVSTTPSSATPSADPNHHYKQHQQQHMNEPNRPSADIPTPATPKSSGSGFLNRAGRTFSFGTKKNPPSMPSDDAPPPVPAHGLLQRSRGLTSSTTSTATPPKLDDEEFNLGGDFGNMFKGFDKRASVATVRDDASRGMPPRSLTGNRATPSQLLPSQTAAAGRPSQPPLSPHSINSDHSNDGLLNADRPQPLPHSSSYNKRAPRPSDIIEDEDASLLKQSIAASTYLADSGAQAGRSTTAKAGDDDNMFDNGFLNSTRAAHRYVARPPSPPRNKVMTTAQFEQYKQEKGRATTQSKSKAAGAKDDDSESDEDYEDDEDEVEKSKEAAKQRRKQEANMAVYRQQMMKVTGEAANAVPRPPLATTGPAYQPAANVSDGSDEDEEIPLAILAAHGFPTKNRAPSRLSVAGSNPNLRASMLAPHPPSRSSTLPPGEQPAQGAGAGARGSHLPAFARRLPQDPFVGAGLVRNQARESMAMGGGAPAAPHGPLPPGGLVGVIASEERSRALRRGLPQADGKLIHNINGPPGAGGVDPMTGMPHPMMYGMGNLSMPQLGGMGFPQPMLTPGDQAQIQMTQQMQQFMQMQMQFMQMMTANQGQGQGAGGSRPTSFAGGPGMMGDMNGRQSFMGSEYQMDTRPMMMNDQMRTMSMVQPSSASWIQPMPGYAPSIRVQGDGYAPSIAPSERSNIGLPGRYRPVSHMPPPNPMQRSSTMTGALGNWEDVQKSGLSPSPGPPAKSGNTSDDDDEEGWAAMKAKREKKKSMWKGRKSFGQELSALIS</sequence>
<dbReference type="Proteomes" id="UP001187682">
    <property type="component" value="Unassembled WGS sequence"/>
</dbReference>
<dbReference type="EMBL" id="ONZQ02000010">
    <property type="protein sequence ID" value="SPO04222.1"/>
    <property type="molecule type" value="Genomic_DNA"/>
</dbReference>
<feature type="region of interest" description="Disordered" evidence="1">
    <location>
        <begin position="26"/>
        <end position="264"/>
    </location>
</feature>
<organism evidence="2 3">
    <name type="scientific">Cephalotrichum gorgonifer</name>
    <dbReference type="NCBI Taxonomy" id="2041049"/>
    <lineage>
        <taxon>Eukaryota</taxon>
        <taxon>Fungi</taxon>
        <taxon>Dikarya</taxon>
        <taxon>Ascomycota</taxon>
        <taxon>Pezizomycotina</taxon>
        <taxon>Sordariomycetes</taxon>
        <taxon>Hypocreomycetidae</taxon>
        <taxon>Microascales</taxon>
        <taxon>Microascaceae</taxon>
        <taxon>Cephalotrichum</taxon>
    </lineage>
</organism>
<feature type="compositionally biased region" description="Polar residues" evidence="1">
    <location>
        <begin position="194"/>
        <end position="210"/>
    </location>
</feature>
<dbReference type="PANTHER" id="PTHR42068:SF1">
    <property type="entry name" value="YALI0B18964P"/>
    <property type="match status" value="1"/>
</dbReference>
<proteinExistence type="predicted"/>
<accession>A0AAE8N1I0</accession>
<evidence type="ECO:0000313" key="2">
    <source>
        <dbReference type="EMBL" id="SPO04222.1"/>
    </source>
</evidence>
<evidence type="ECO:0000256" key="1">
    <source>
        <dbReference type="SAM" id="MobiDB-lite"/>
    </source>
</evidence>
<feature type="compositionally biased region" description="Basic residues" evidence="1">
    <location>
        <begin position="800"/>
        <end position="814"/>
    </location>
</feature>
<keyword evidence="3" id="KW-1185">Reference proteome</keyword>
<reference evidence="2" key="1">
    <citation type="submission" date="2018-03" db="EMBL/GenBank/DDBJ databases">
        <authorList>
            <person name="Guldener U."/>
        </authorList>
    </citation>
    <scope>NUCLEOTIDE SEQUENCE</scope>
</reference>
<comment type="caution">
    <text evidence="2">The sequence shown here is derived from an EMBL/GenBank/DDBJ whole genome shotgun (WGS) entry which is preliminary data.</text>
</comment>
<feature type="region of interest" description="Disordered" evidence="1">
    <location>
        <begin position="277"/>
        <end position="430"/>
    </location>
</feature>
<name>A0AAE8N1I0_9PEZI</name>
<feature type="compositionally biased region" description="Acidic residues" evidence="1">
    <location>
        <begin position="356"/>
        <end position="371"/>
    </location>
</feature>
<feature type="compositionally biased region" description="Low complexity" evidence="1">
    <location>
        <begin position="51"/>
        <end position="65"/>
    </location>
</feature>
<feature type="region of interest" description="Disordered" evidence="1">
    <location>
        <begin position="729"/>
        <end position="825"/>
    </location>
</feature>
<feature type="compositionally biased region" description="Basic and acidic residues" evidence="1">
    <location>
        <begin position="372"/>
        <end position="385"/>
    </location>
</feature>
<feature type="region of interest" description="Disordered" evidence="1">
    <location>
        <begin position="525"/>
        <end position="544"/>
    </location>
</feature>
<dbReference type="AlphaFoldDB" id="A0AAE8N1I0"/>
<feature type="compositionally biased region" description="Basic and acidic residues" evidence="1">
    <location>
        <begin position="171"/>
        <end position="186"/>
    </location>
</feature>
<feature type="region of interest" description="Disordered" evidence="1">
    <location>
        <begin position="447"/>
        <end position="495"/>
    </location>
</feature>
<feature type="compositionally biased region" description="Polar residues" evidence="1">
    <location>
        <begin position="32"/>
        <end position="50"/>
    </location>
</feature>